<dbReference type="InParanoid" id="A0A1I5SCP2"/>
<name>A0A1I5SCP2_9ACTN</name>
<dbReference type="Proteomes" id="UP000183413">
    <property type="component" value="Unassembled WGS sequence"/>
</dbReference>
<dbReference type="eggNOG" id="ENOG502ZDVS">
    <property type="taxonomic scope" value="Bacteria"/>
</dbReference>
<dbReference type="RefSeq" id="WP_021591990.1">
    <property type="nucleotide sequence ID" value="NZ_CP083237.1"/>
</dbReference>
<dbReference type="GeneID" id="99647571"/>
<dbReference type="STRING" id="1993.SAMN04489713_116125"/>
<dbReference type="OrthoDB" id="5187968at2"/>
<accession>A0A1I5SCP2</accession>
<evidence type="ECO:0000313" key="1">
    <source>
        <dbReference type="EMBL" id="SFP68490.1"/>
    </source>
</evidence>
<proteinExistence type="predicted"/>
<organism evidence="1 2">
    <name type="scientific">Actinomadura madurae</name>
    <dbReference type="NCBI Taxonomy" id="1993"/>
    <lineage>
        <taxon>Bacteria</taxon>
        <taxon>Bacillati</taxon>
        <taxon>Actinomycetota</taxon>
        <taxon>Actinomycetes</taxon>
        <taxon>Streptosporangiales</taxon>
        <taxon>Thermomonosporaceae</taxon>
        <taxon>Actinomadura</taxon>
    </lineage>
</organism>
<gene>
    <name evidence="1" type="ORF">SAMN04489713_116125</name>
</gene>
<keyword evidence="2" id="KW-1185">Reference proteome</keyword>
<reference evidence="1 2" key="1">
    <citation type="submission" date="2016-10" db="EMBL/GenBank/DDBJ databases">
        <authorList>
            <person name="de Groot N.N."/>
        </authorList>
    </citation>
    <scope>NUCLEOTIDE SEQUENCE [LARGE SCALE GENOMIC DNA]</scope>
    <source>
        <strain evidence="1 2">DSM 43067</strain>
    </source>
</reference>
<sequence>MNGYRYDEQHTPPSARQVSDVAVERFEHIFEVDPRLMTVHVAQQLFPNWDTLRIAASRGDHLEWMHRHWAGTVLSGQELLDELEAEDGR</sequence>
<dbReference type="AlphaFoldDB" id="A0A1I5SCP2"/>
<evidence type="ECO:0000313" key="2">
    <source>
        <dbReference type="Proteomes" id="UP000183413"/>
    </source>
</evidence>
<protein>
    <submittedName>
        <fullName evidence="1">Uncharacterized protein</fullName>
    </submittedName>
</protein>
<dbReference type="EMBL" id="FOVH01000016">
    <property type="protein sequence ID" value="SFP68490.1"/>
    <property type="molecule type" value="Genomic_DNA"/>
</dbReference>